<dbReference type="PROSITE" id="PS50005">
    <property type="entry name" value="TPR"/>
    <property type="match status" value="4"/>
</dbReference>
<feature type="repeat" description="TPR" evidence="3">
    <location>
        <begin position="129"/>
        <end position="162"/>
    </location>
</feature>
<dbReference type="eggNOG" id="arCOG03032">
    <property type="taxonomic scope" value="Archaea"/>
</dbReference>
<dbReference type="GO" id="GO:0006401">
    <property type="term" value="P:RNA catabolic process"/>
    <property type="evidence" value="ECO:0007669"/>
    <property type="project" value="InterPro"/>
</dbReference>
<dbReference type="InterPro" id="IPR011990">
    <property type="entry name" value="TPR-like_helical_dom_sf"/>
</dbReference>
<evidence type="ECO:0000313" key="5">
    <source>
        <dbReference type="Proteomes" id="UP000000590"/>
    </source>
</evidence>
<accession>Q6LZ67</accession>
<dbReference type="Gene3D" id="1.25.40.10">
    <property type="entry name" value="Tetratricopeptide repeat domain"/>
    <property type="match status" value="1"/>
</dbReference>
<sequence>MMNRILLIFLILMSTCFAGCFEQNNLEKSQEMAEIGFAYIGIDNDKAIEYYEKAIKLNPDDANAISFLGTLYDGEGDREKAYEYLTKALEMEPKNPWMYYNLGLYYLNHDDNMAIGCFEKALRIDPENECCWSQLGYTYYDIGDYTNSKLNFEKAYEINPKDQYSDMIEKCNEGI</sequence>
<dbReference type="PATRIC" id="fig|267377.15.peg.781"/>
<name>Q6LZ67_METMP</name>
<dbReference type="AlphaFoldDB" id="Q6LZ67"/>
<dbReference type="Pfam" id="PF13431">
    <property type="entry name" value="TPR_17"/>
    <property type="match status" value="1"/>
</dbReference>
<gene>
    <name evidence="4" type="ordered locus">MMP0762</name>
</gene>
<evidence type="ECO:0000313" key="4">
    <source>
        <dbReference type="EMBL" id="CAF30318.1"/>
    </source>
</evidence>
<keyword evidence="1" id="KW-0677">Repeat</keyword>
<keyword evidence="2 3" id="KW-0802">TPR repeat</keyword>
<evidence type="ECO:0000256" key="1">
    <source>
        <dbReference type="ARBA" id="ARBA00022737"/>
    </source>
</evidence>
<dbReference type="EnsemblBacteria" id="CAF30318">
    <property type="protein sequence ID" value="CAF30318"/>
    <property type="gene ID" value="MMP0762"/>
</dbReference>
<dbReference type="Pfam" id="PF13181">
    <property type="entry name" value="TPR_8"/>
    <property type="match status" value="2"/>
</dbReference>
<dbReference type="STRING" id="267377.MMP0762"/>
<dbReference type="EMBL" id="BX950229">
    <property type="protein sequence ID" value="CAF30318.1"/>
    <property type="molecule type" value="Genomic_DNA"/>
</dbReference>
<dbReference type="GO" id="GO:0055087">
    <property type="term" value="C:Ski complex"/>
    <property type="evidence" value="ECO:0007669"/>
    <property type="project" value="InterPro"/>
</dbReference>
<protein>
    <submittedName>
        <fullName evidence="4">TPR repeat</fullName>
    </submittedName>
</protein>
<dbReference type="HOGENOM" id="CLU_1529251_0_0_2"/>
<dbReference type="InterPro" id="IPR039226">
    <property type="entry name" value="Ski3/TTC37"/>
</dbReference>
<feature type="repeat" description="TPR" evidence="3">
    <location>
        <begin position="29"/>
        <end position="61"/>
    </location>
</feature>
<feature type="repeat" description="TPR" evidence="3">
    <location>
        <begin position="96"/>
        <end position="128"/>
    </location>
</feature>
<organism evidence="5">
    <name type="scientific">Methanococcus maripaludis (strain DSM 14266 / JCM 13030 / NBRC 101832 / S2 / LL)</name>
    <dbReference type="NCBI Taxonomy" id="267377"/>
    <lineage>
        <taxon>Archaea</taxon>
        <taxon>Methanobacteriati</taxon>
        <taxon>Methanobacteriota</taxon>
        <taxon>Methanomada group</taxon>
        <taxon>Methanococci</taxon>
        <taxon>Methanococcales</taxon>
        <taxon>Methanococcaceae</taxon>
        <taxon>Methanococcus</taxon>
    </lineage>
</organism>
<proteinExistence type="predicted"/>
<dbReference type="SUPFAM" id="SSF48452">
    <property type="entry name" value="TPR-like"/>
    <property type="match status" value="1"/>
</dbReference>
<reference evidence="4 5" key="1">
    <citation type="journal article" date="2004" name="J. Bacteriol.">
        <title>Complete genome sequence of the genetically tractable hydrogenotrophic methanogen Methanococcus maripaludis.</title>
        <authorList>
            <person name="Hendrickson E.L."/>
            <person name="Kaul R."/>
            <person name="Zhou Y."/>
            <person name="Bovee D."/>
            <person name="Chapman P."/>
            <person name="Chung J."/>
            <person name="Conway de Macario E."/>
            <person name="Dodsworth J.A."/>
            <person name="Gillett W."/>
            <person name="Graham D.E."/>
            <person name="Hackett M."/>
            <person name="Haydock A.K."/>
            <person name="Kang A."/>
            <person name="Land M.L."/>
            <person name="Levy R."/>
            <person name="Lie T.J."/>
            <person name="Major T.A."/>
            <person name="Moore B.C."/>
            <person name="Porat I."/>
            <person name="Palmeiri A."/>
            <person name="Rouse G."/>
            <person name="Saenphimmachak C."/>
            <person name="Soll D."/>
            <person name="Van Dien S."/>
            <person name="Wang T."/>
            <person name="Whitman W.B."/>
            <person name="Xia Q."/>
            <person name="Zhang Y."/>
            <person name="Larimer F.W."/>
            <person name="Olson M.V."/>
            <person name="Leigh J.A."/>
        </authorList>
    </citation>
    <scope>NUCLEOTIDE SEQUENCE [LARGE SCALE GENOMIC DNA]</scope>
    <source>
        <strain evidence="5">S2 / LL</strain>
    </source>
</reference>
<dbReference type="PROSITE" id="PS50293">
    <property type="entry name" value="TPR_REGION"/>
    <property type="match status" value="1"/>
</dbReference>
<evidence type="ECO:0000256" key="3">
    <source>
        <dbReference type="PROSITE-ProRule" id="PRU00339"/>
    </source>
</evidence>
<dbReference type="InterPro" id="IPR019734">
    <property type="entry name" value="TPR_rpt"/>
</dbReference>
<dbReference type="KEGG" id="mmp:MMP0762"/>
<dbReference type="PANTHER" id="PTHR15704:SF7">
    <property type="entry name" value="SUPERKILLER COMPLEX PROTEIN 3"/>
    <property type="match status" value="1"/>
</dbReference>
<dbReference type="SMART" id="SM00028">
    <property type="entry name" value="TPR"/>
    <property type="match status" value="4"/>
</dbReference>
<keyword evidence="5" id="KW-1185">Reference proteome</keyword>
<feature type="repeat" description="TPR" evidence="3">
    <location>
        <begin position="62"/>
        <end position="95"/>
    </location>
</feature>
<evidence type="ECO:0000256" key="2">
    <source>
        <dbReference type="ARBA" id="ARBA00022803"/>
    </source>
</evidence>
<dbReference type="PANTHER" id="PTHR15704">
    <property type="entry name" value="SUPERKILLER 3 PROTEIN-RELATED"/>
    <property type="match status" value="1"/>
</dbReference>
<dbReference type="Proteomes" id="UP000000590">
    <property type="component" value="Chromosome"/>
</dbReference>